<dbReference type="EMBL" id="JASSZA010000002">
    <property type="protein sequence ID" value="KAK2117489.1"/>
    <property type="molecule type" value="Genomic_DNA"/>
</dbReference>
<comment type="caution">
    <text evidence="2">The sequence shown here is derived from an EMBL/GenBank/DDBJ whole genome shotgun (WGS) entry which is preliminary data.</text>
</comment>
<evidence type="ECO:0000256" key="1">
    <source>
        <dbReference type="SAM" id="MobiDB-lite"/>
    </source>
</evidence>
<feature type="region of interest" description="Disordered" evidence="1">
    <location>
        <begin position="23"/>
        <end position="42"/>
    </location>
</feature>
<evidence type="ECO:0000313" key="3">
    <source>
        <dbReference type="Proteomes" id="UP001266305"/>
    </source>
</evidence>
<proteinExistence type="predicted"/>
<name>A0ABQ9W8T0_SAGOE</name>
<reference evidence="2 3" key="1">
    <citation type="submission" date="2023-05" db="EMBL/GenBank/DDBJ databases">
        <title>B98-5 Cell Line De Novo Hybrid Assembly: An Optical Mapping Approach.</title>
        <authorList>
            <person name="Kananen K."/>
            <person name="Auerbach J.A."/>
            <person name="Kautto E."/>
            <person name="Blachly J.S."/>
        </authorList>
    </citation>
    <scope>NUCLEOTIDE SEQUENCE [LARGE SCALE GENOMIC DNA]</scope>
    <source>
        <strain evidence="2">B95-8</strain>
        <tissue evidence="2">Cell line</tissue>
    </source>
</reference>
<dbReference type="Proteomes" id="UP001266305">
    <property type="component" value="Unassembled WGS sequence"/>
</dbReference>
<gene>
    <name evidence="2" type="ORF">P7K49_004375</name>
</gene>
<keyword evidence="3" id="KW-1185">Reference proteome</keyword>
<protein>
    <submittedName>
        <fullName evidence="2">Uncharacterized protein</fullName>
    </submittedName>
</protein>
<accession>A0ABQ9W8T0</accession>
<evidence type="ECO:0000313" key="2">
    <source>
        <dbReference type="EMBL" id="KAK2117489.1"/>
    </source>
</evidence>
<organism evidence="2 3">
    <name type="scientific">Saguinus oedipus</name>
    <name type="common">Cotton-top tamarin</name>
    <name type="synonym">Oedipomidas oedipus</name>
    <dbReference type="NCBI Taxonomy" id="9490"/>
    <lineage>
        <taxon>Eukaryota</taxon>
        <taxon>Metazoa</taxon>
        <taxon>Chordata</taxon>
        <taxon>Craniata</taxon>
        <taxon>Vertebrata</taxon>
        <taxon>Euteleostomi</taxon>
        <taxon>Mammalia</taxon>
        <taxon>Eutheria</taxon>
        <taxon>Euarchontoglires</taxon>
        <taxon>Primates</taxon>
        <taxon>Haplorrhini</taxon>
        <taxon>Platyrrhini</taxon>
        <taxon>Cebidae</taxon>
        <taxon>Callitrichinae</taxon>
        <taxon>Saguinus</taxon>
    </lineage>
</organism>
<sequence length="72" mass="7940">MDYVVEVHLSRVFGIRLDEGREDRPQVTARSTARPKPVGGHSEVAEVRKAARGVLLGQGRALKTTGSRWAWA</sequence>